<evidence type="ECO:0000256" key="2">
    <source>
        <dbReference type="ARBA" id="ARBA00023015"/>
    </source>
</evidence>
<dbReference type="SUPFAM" id="SSF53850">
    <property type="entry name" value="Periplasmic binding protein-like II"/>
    <property type="match status" value="1"/>
</dbReference>
<dbReference type="GO" id="GO:0003700">
    <property type="term" value="F:DNA-binding transcription factor activity"/>
    <property type="evidence" value="ECO:0007669"/>
    <property type="project" value="InterPro"/>
</dbReference>
<dbReference type="InterPro" id="IPR000847">
    <property type="entry name" value="LysR_HTH_N"/>
</dbReference>
<dbReference type="InterPro" id="IPR036388">
    <property type="entry name" value="WH-like_DNA-bd_sf"/>
</dbReference>
<evidence type="ECO:0000256" key="3">
    <source>
        <dbReference type="ARBA" id="ARBA00023125"/>
    </source>
</evidence>
<reference evidence="6" key="1">
    <citation type="journal article" date="2014" name="Gene">
        <title>Genome-guided analysis of transformation efficiency and carbon dioxide assimilation by Moorella thermoacetica Y72.</title>
        <authorList>
            <person name="Tsukahara K."/>
            <person name="Kita A."/>
            <person name="Nakashimada Y."/>
            <person name="Hoshino T."/>
            <person name="Murakami K."/>
        </authorList>
    </citation>
    <scope>NUCLEOTIDE SEQUENCE [LARGE SCALE GENOMIC DNA]</scope>
    <source>
        <strain evidence="6">Y72</strain>
    </source>
</reference>
<evidence type="ECO:0000256" key="1">
    <source>
        <dbReference type="ARBA" id="ARBA00009437"/>
    </source>
</evidence>
<organism evidence="6">
    <name type="scientific">Moorella thermoacetica Y72</name>
    <dbReference type="NCBI Taxonomy" id="1325331"/>
    <lineage>
        <taxon>Bacteria</taxon>
        <taxon>Bacillati</taxon>
        <taxon>Bacillota</taxon>
        <taxon>Clostridia</taxon>
        <taxon>Neomoorellales</taxon>
        <taxon>Neomoorellaceae</taxon>
        <taxon>Neomoorella</taxon>
    </lineage>
</organism>
<dbReference type="InterPro" id="IPR047788">
    <property type="entry name" value="LysR-like_Sec_metab"/>
</dbReference>
<proteinExistence type="inferred from homology"/>
<gene>
    <name evidence="6" type="ORF">MTY_0291</name>
</gene>
<evidence type="ECO:0000259" key="5">
    <source>
        <dbReference type="PROSITE" id="PS50931"/>
    </source>
</evidence>
<protein>
    <submittedName>
        <fullName evidence="6">Transcriptional regulator</fullName>
    </submittedName>
</protein>
<name>A0A0S6UAZ2_NEOTH</name>
<dbReference type="Proteomes" id="UP000063718">
    <property type="component" value="Unassembled WGS sequence"/>
</dbReference>
<evidence type="ECO:0000313" key="6">
    <source>
        <dbReference type="EMBL" id="GAF24963.1"/>
    </source>
</evidence>
<dbReference type="Gene3D" id="1.10.10.10">
    <property type="entry name" value="Winged helix-like DNA-binding domain superfamily/Winged helix DNA-binding domain"/>
    <property type="match status" value="1"/>
</dbReference>
<feature type="domain" description="HTH lysR-type" evidence="5">
    <location>
        <begin position="8"/>
        <end position="65"/>
    </location>
</feature>
<sequence length="309" mass="33613">MQTEPGAMNINHLITFITTVEKGTLSAAAEELHLTQPAVSKQLQALEDYFGLRLLERRGREVRLTAAGEICYRHARIIASHLNQTRRELAELTQLVRGRLLLGASTTPGQYILPRLIGAFRREYPRVEVILTIADTQEVVQRLQEGEIDLGVVGAAGGRGKNLSYSRLAGDELVLIVPPGHRLAGATAISPGELKGEPLVWRESGSGTRRVVEERLAAAGFTVDPEQIVMELGSTEAIVSAVEAGLGISLVTSWAVEKSVKLGRLAVVTLQGVDLKRDLYLVRRRQPLSPAAEAFVNFAADHQPRPLVS</sequence>
<dbReference type="Pfam" id="PF00126">
    <property type="entry name" value="HTH_1"/>
    <property type="match status" value="1"/>
</dbReference>
<dbReference type="NCBIfam" id="NF040786">
    <property type="entry name" value="LysR_Sec_metab"/>
    <property type="match status" value="1"/>
</dbReference>
<dbReference type="PANTHER" id="PTHR30126">
    <property type="entry name" value="HTH-TYPE TRANSCRIPTIONAL REGULATOR"/>
    <property type="match status" value="1"/>
</dbReference>
<keyword evidence="3" id="KW-0238">DNA-binding</keyword>
<dbReference type="PROSITE" id="PS50931">
    <property type="entry name" value="HTH_LYSR"/>
    <property type="match status" value="1"/>
</dbReference>
<dbReference type="FunFam" id="1.10.10.10:FF:000001">
    <property type="entry name" value="LysR family transcriptional regulator"/>
    <property type="match status" value="1"/>
</dbReference>
<dbReference type="EMBL" id="DF238840">
    <property type="protein sequence ID" value="GAF24963.1"/>
    <property type="molecule type" value="Genomic_DNA"/>
</dbReference>
<comment type="similarity">
    <text evidence="1">Belongs to the LysR transcriptional regulatory family.</text>
</comment>
<dbReference type="InterPro" id="IPR036390">
    <property type="entry name" value="WH_DNA-bd_sf"/>
</dbReference>
<keyword evidence="2" id="KW-0805">Transcription regulation</keyword>
<dbReference type="CDD" id="cd08420">
    <property type="entry name" value="PBP2_CysL_like"/>
    <property type="match status" value="1"/>
</dbReference>
<evidence type="ECO:0000256" key="4">
    <source>
        <dbReference type="ARBA" id="ARBA00023163"/>
    </source>
</evidence>
<dbReference type="Gene3D" id="3.40.190.290">
    <property type="match status" value="1"/>
</dbReference>
<dbReference type="AlphaFoldDB" id="A0A0S6UAZ2"/>
<dbReference type="PANTHER" id="PTHR30126:SF39">
    <property type="entry name" value="HTH-TYPE TRANSCRIPTIONAL REGULATOR CYSL"/>
    <property type="match status" value="1"/>
</dbReference>
<dbReference type="InterPro" id="IPR005119">
    <property type="entry name" value="LysR_subst-bd"/>
</dbReference>
<dbReference type="GO" id="GO:0000976">
    <property type="term" value="F:transcription cis-regulatory region binding"/>
    <property type="evidence" value="ECO:0007669"/>
    <property type="project" value="TreeGrafter"/>
</dbReference>
<accession>A0A0S6UAZ2</accession>
<dbReference type="Pfam" id="PF03466">
    <property type="entry name" value="LysR_substrate"/>
    <property type="match status" value="1"/>
</dbReference>
<keyword evidence="4" id="KW-0804">Transcription</keyword>
<dbReference type="SUPFAM" id="SSF46785">
    <property type="entry name" value="Winged helix' DNA-binding domain"/>
    <property type="match status" value="1"/>
</dbReference>
<dbReference type="PRINTS" id="PR00039">
    <property type="entry name" value="HTHLYSR"/>
</dbReference>